<name>A0ABU2MPN2_9ACTN</name>
<sequence>MATQVDIPGYAAGTWVIDTARSNVSFQIRQFGVATRGRFTDFEGTIVTAENPLDSTVSTVIKTASVDTRNERRDTHLRKPELLSVEEHPTMTFTSTGIRADGGGLFVDGDLTVRGVTHPVTLTVDLDSVAGEPLERVTAHTEVSRKAFGVVGPLRVVVSDKVKVTLEIVVSKQG</sequence>
<comment type="caution">
    <text evidence="3">The sequence shown here is derived from an EMBL/GenBank/DDBJ whole genome shotgun (WGS) entry which is preliminary data.</text>
</comment>
<dbReference type="Gene3D" id="2.40.128.110">
    <property type="entry name" value="Lipid/polyisoprenoid-binding, YceI-like"/>
    <property type="match status" value="1"/>
</dbReference>
<keyword evidence="4" id="KW-1185">Reference proteome</keyword>
<protein>
    <submittedName>
        <fullName evidence="3">YceI family protein</fullName>
    </submittedName>
</protein>
<evidence type="ECO:0000313" key="3">
    <source>
        <dbReference type="EMBL" id="MDT0342863.1"/>
    </source>
</evidence>
<feature type="domain" description="Lipid/polyisoprenoid-binding YceI-like" evidence="2">
    <location>
        <begin position="14"/>
        <end position="171"/>
    </location>
</feature>
<organism evidence="3 4">
    <name type="scientific">Streptomyces litchfieldiae</name>
    <dbReference type="NCBI Taxonomy" id="3075543"/>
    <lineage>
        <taxon>Bacteria</taxon>
        <taxon>Bacillati</taxon>
        <taxon>Actinomycetota</taxon>
        <taxon>Actinomycetes</taxon>
        <taxon>Kitasatosporales</taxon>
        <taxon>Streptomycetaceae</taxon>
        <taxon>Streptomyces</taxon>
    </lineage>
</organism>
<dbReference type="SMART" id="SM00867">
    <property type="entry name" value="YceI"/>
    <property type="match status" value="1"/>
</dbReference>
<gene>
    <name evidence="3" type="ORF">RM590_09555</name>
</gene>
<dbReference type="EMBL" id="JAVREL010000004">
    <property type="protein sequence ID" value="MDT0342863.1"/>
    <property type="molecule type" value="Genomic_DNA"/>
</dbReference>
<evidence type="ECO:0000256" key="1">
    <source>
        <dbReference type="ARBA" id="ARBA00008812"/>
    </source>
</evidence>
<dbReference type="InterPro" id="IPR036761">
    <property type="entry name" value="TTHA0802/YceI-like_sf"/>
</dbReference>
<dbReference type="Pfam" id="PF04264">
    <property type="entry name" value="YceI"/>
    <property type="match status" value="1"/>
</dbReference>
<dbReference type="InterPro" id="IPR007372">
    <property type="entry name" value="Lipid/polyisoprenoid-bd_YceI"/>
</dbReference>
<dbReference type="PANTHER" id="PTHR34406:SF1">
    <property type="entry name" value="PROTEIN YCEI"/>
    <property type="match status" value="1"/>
</dbReference>
<evidence type="ECO:0000313" key="4">
    <source>
        <dbReference type="Proteomes" id="UP001183246"/>
    </source>
</evidence>
<accession>A0ABU2MPN2</accession>
<evidence type="ECO:0000259" key="2">
    <source>
        <dbReference type="SMART" id="SM00867"/>
    </source>
</evidence>
<dbReference type="RefSeq" id="WP_311703995.1">
    <property type="nucleotide sequence ID" value="NZ_JAVREL010000004.1"/>
</dbReference>
<dbReference type="PANTHER" id="PTHR34406">
    <property type="entry name" value="PROTEIN YCEI"/>
    <property type="match status" value="1"/>
</dbReference>
<reference evidence="4" key="1">
    <citation type="submission" date="2023-07" db="EMBL/GenBank/DDBJ databases">
        <title>30 novel species of actinomycetes from the DSMZ collection.</title>
        <authorList>
            <person name="Nouioui I."/>
        </authorList>
    </citation>
    <scope>NUCLEOTIDE SEQUENCE [LARGE SCALE GENOMIC DNA]</scope>
    <source>
        <strain evidence="4">DSM 44938</strain>
    </source>
</reference>
<dbReference type="SUPFAM" id="SSF101874">
    <property type="entry name" value="YceI-like"/>
    <property type="match status" value="1"/>
</dbReference>
<dbReference type="Proteomes" id="UP001183246">
    <property type="component" value="Unassembled WGS sequence"/>
</dbReference>
<comment type="similarity">
    <text evidence="1">Belongs to the UPF0312 family.</text>
</comment>
<proteinExistence type="inferred from homology"/>